<dbReference type="PANTHER" id="PTHR34847:SF1">
    <property type="entry name" value="NODULATION PROTEIN U"/>
    <property type="match status" value="1"/>
</dbReference>
<sequence>MTYRSDRLVVSVFFGDHDSNVTVATKSRTLLHLEAERVLGTKHVTATAEQMDEVVWAALRYLGADEDAVDEVLVAKWSAKYDLTRPISIGRREFTPVITGHHANHIGTALPSGFDQCLVLCADGWSEDGATSMYLVDHGRVDRVAILEKTFLTGRVYGTATQMTVQPDFMAAHSSDTGKMLGLSALGRHDPALAARIRADLDEFNDAFPEGVEHLRRRYGLSDVYSRTPDEPRRHFAATVQKEWEDELLEVAARFRPLSSRLAVVGGCAMNVVANGRLANSGLYSDIFIPAMPSDAGQSLGAVWNRYPDTVTSSPYLGRHHGVEATKASVTSMADDLAAGFVIALYTGASESGPRALGNRSILAVPRSDEVRIRVSEQIKRRESYRPVAPVIRAEDLKRFFDGSFDSPYMTYAYVAKGETMDRAPAIVHVDGTSRVQTVAPDQHPLLHAVLTALEERGEAPMLLNTSMNVAGSPMVDTPEEAAGFLAETAVDVLYLGDQRLVRP</sequence>
<reference evidence="4 5" key="1">
    <citation type="submission" date="2018-01" db="EMBL/GenBank/DDBJ databases">
        <title>Draft genome sequence of Streptomyces sp. 13K301.</title>
        <authorList>
            <person name="Sahin N."/>
            <person name="Saygin H."/>
            <person name="Ay H."/>
        </authorList>
    </citation>
    <scope>NUCLEOTIDE SEQUENCE [LARGE SCALE GENOMIC DNA]</scope>
    <source>
        <strain evidence="4 5">13K301</strain>
    </source>
</reference>
<dbReference type="Pfam" id="PF02543">
    <property type="entry name" value="Carbam_trans_N"/>
    <property type="match status" value="1"/>
</dbReference>
<dbReference type="InterPro" id="IPR031730">
    <property type="entry name" value="Carbam_trans_C"/>
</dbReference>
<evidence type="ECO:0000313" key="4">
    <source>
        <dbReference type="EMBL" id="PNG23733.1"/>
    </source>
</evidence>
<dbReference type="GO" id="GO:0003824">
    <property type="term" value="F:catalytic activity"/>
    <property type="evidence" value="ECO:0007669"/>
    <property type="project" value="InterPro"/>
</dbReference>
<evidence type="ECO:0000313" key="5">
    <source>
        <dbReference type="Proteomes" id="UP000235943"/>
    </source>
</evidence>
<feature type="domain" description="Carbamoyltransferase" evidence="2">
    <location>
        <begin position="99"/>
        <end position="302"/>
    </location>
</feature>
<gene>
    <name evidence="4" type="ORF">C1J00_02255</name>
</gene>
<dbReference type="OrthoDB" id="9780777at2"/>
<dbReference type="Pfam" id="PF16861">
    <property type="entry name" value="Carbam_trans_C"/>
    <property type="match status" value="1"/>
</dbReference>
<dbReference type="InterPro" id="IPR038152">
    <property type="entry name" value="Carbam_trans_C_sf"/>
</dbReference>
<dbReference type="CDD" id="cd24033">
    <property type="entry name" value="ASKHA_NBD_NodU_CmcH-like_N"/>
    <property type="match status" value="1"/>
</dbReference>
<dbReference type="PANTHER" id="PTHR34847">
    <property type="entry name" value="NODULATION PROTEIN U"/>
    <property type="match status" value="1"/>
</dbReference>
<comment type="caution">
    <text evidence="4">The sequence shown here is derived from an EMBL/GenBank/DDBJ whole genome shotgun (WGS) entry which is preliminary data.</text>
</comment>
<dbReference type="AlphaFoldDB" id="A0A2N8TXI6"/>
<name>A0A2N8TXI6_9ACTN</name>
<evidence type="ECO:0000259" key="2">
    <source>
        <dbReference type="Pfam" id="PF02543"/>
    </source>
</evidence>
<evidence type="ECO:0008006" key="6">
    <source>
        <dbReference type="Google" id="ProtNLM"/>
    </source>
</evidence>
<dbReference type="Gene3D" id="3.30.420.40">
    <property type="match status" value="1"/>
</dbReference>
<dbReference type="RefSeq" id="WP_102907334.1">
    <property type="nucleotide sequence ID" value="NZ_POUC01000008.1"/>
</dbReference>
<accession>A0A2N8TXI6</accession>
<dbReference type="InterPro" id="IPR051338">
    <property type="entry name" value="NodU/CmcH_Carbamoyltrnsfr"/>
</dbReference>
<proteinExistence type="inferred from homology"/>
<evidence type="ECO:0000256" key="1">
    <source>
        <dbReference type="ARBA" id="ARBA00006129"/>
    </source>
</evidence>
<organism evidence="4 5">
    <name type="scientific">Streptomyces cahuitamycinicus</name>
    <dbReference type="NCBI Taxonomy" id="2070367"/>
    <lineage>
        <taxon>Bacteria</taxon>
        <taxon>Bacillati</taxon>
        <taxon>Actinomycetota</taxon>
        <taxon>Actinomycetes</taxon>
        <taxon>Kitasatosporales</taxon>
        <taxon>Streptomycetaceae</taxon>
        <taxon>Streptomyces</taxon>
    </lineage>
</organism>
<dbReference type="InterPro" id="IPR003696">
    <property type="entry name" value="Carbtransf_dom"/>
</dbReference>
<comment type="similarity">
    <text evidence="1">Belongs to the NodU/CmcH family.</text>
</comment>
<protein>
    <recommendedName>
        <fullName evidence="6">Carbamoyltransferase</fullName>
    </recommendedName>
</protein>
<evidence type="ECO:0000259" key="3">
    <source>
        <dbReference type="Pfam" id="PF16861"/>
    </source>
</evidence>
<keyword evidence="5" id="KW-1185">Reference proteome</keyword>
<dbReference type="Proteomes" id="UP000235943">
    <property type="component" value="Unassembled WGS sequence"/>
</dbReference>
<feature type="domain" description="Carbamoyltransferase C-terminal" evidence="3">
    <location>
        <begin position="334"/>
        <end position="499"/>
    </location>
</feature>
<dbReference type="Gene3D" id="3.90.870.20">
    <property type="entry name" value="Carbamoyltransferase, C-terminal domain"/>
    <property type="match status" value="1"/>
</dbReference>
<dbReference type="EMBL" id="POUC01000008">
    <property type="protein sequence ID" value="PNG23733.1"/>
    <property type="molecule type" value="Genomic_DNA"/>
</dbReference>